<keyword evidence="2" id="KW-0472">Membrane</keyword>
<evidence type="ECO:0000313" key="4">
    <source>
        <dbReference type="Proteomes" id="UP000237819"/>
    </source>
</evidence>
<dbReference type="RefSeq" id="WP_105339237.1">
    <property type="nucleotide sequence ID" value="NZ_PUHZ01000026.1"/>
</dbReference>
<feature type="region of interest" description="Disordered" evidence="1">
    <location>
        <begin position="82"/>
        <end position="122"/>
    </location>
</feature>
<dbReference type="OrthoDB" id="9887748at2"/>
<sequence>MFYMGVVALFLFVVLFVLPLIPWLSSTLNVRDSGPQAIRAGCLSTTALFVFIWGAALAFCVVGLILFVGALEYVAQPPDPIQPAGVAPKSRPPSVTERSDPHDRAPSYAKTMTADEAPPAAK</sequence>
<name>A0A2S8GAE9_9BACT</name>
<keyword evidence="2" id="KW-0812">Transmembrane</keyword>
<dbReference type="AlphaFoldDB" id="A0A2S8GAE9"/>
<proteinExistence type="predicted"/>
<keyword evidence="2" id="KW-1133">Transmembrane helix</keyword>
<dbReference type="EMBL" id="PUHZ01000026">
    <property type="protein sequence ID" value="PQO41413.1"/>
    <property type="molecule type" value="Genomic_DNA"/>
</dbReference>
<evidence type="ECO:0000256" key="1">
    <source>
        <dbReference type="SAM" id="MobiDB-lite"/>
    </source>
</evidence>
<comment type="caution">
    <text evidence="3">The sequence shown here is derived from an EMBL/GenBank/DDBJ whole genome shotgun (WGS) entry which is preliminary data.</text>
</comment>
<gene>
    <name evidence="3" type="ORF">C5Y93_30315</name>
</gene>
<organism evidence="3 4">
    <name type="scientific">Blastopirellula marina</name>
    <dbReference type="NCBI Taxonomy" id="124"/>
    <lineage>
        <taxon>Bacteria</taxon>
        <taxon>Pseudomonadati</taxon>
        <taxon>Planctomycetota</taxon>
        <taxon>Planctomycetia</taxon>
        <taxon>Pirellulales</taxon>
        <taxon>Pirellulaceae</taxon>
        <taxon>Blastopirellula</taxon>
    </lineage>
</organism>
<evidence type="ECO:0000313" key="3">
    <source>
        <dbReference type="EMBL" id="PQO41413.1"/>
    </source>
</evidence>
<dbReference type="Proteomes" id="UP000237819">
    <property type="component" value="Unassembled WGS sequence"/>
</dbReference>
<reference evidence="3 4" key="1">
    <citation type="submission" date="2018-02" db="EMBL/GenBank/DDBJ databases">
        <title>Comparative genomes isolates from brazilian mangrove.</title>
        <authorList>
            <person name="Araujo J.E."/>
            <person name="Taketani R.G."/>
            <person name="Silva M.C.P."/>
            <person name="Loureco M.V."/>
            <person name="Andreote F.D."/>
        </authorList>
    </citation>
    <scope>NUCLEOTIDE SEQUENCE [LARGE SCALE GENOMIC DNA]</scope>
    <source>
        <strain evidence="3 4">Nap-Phe MGV</strain>
    </source>
</reference>
<accession>A0A2S8GAE9</accession>
<protein>
    <submittedName>
        <fullName evidence="3">Uncharacterized protein</fullName>
    </submittedName>
</protein>
<evidence type="ECO:0000256" key="2">
    <source>
        <dbReference type="SAM" id="Phobius"/>
    </source>
</evidence>
<feature type="transmembrane region" description="Helical" evidence="2">
    <location>
        <begin position="51"/>
        <end position="71"/>
    </location>
</feature>